<organism evidence="2 3">
    <name type="scientific">Digitaria exilis</name>
    <dbReference type="NCBI Taxonomy" id="1010633"/>
    <lineage>
        <taxon>Eukaryota</taxon>
        <taxon>Viridiplantae</taxon>
        <taxon>Streptophyta</taxon>
        <taxon>Embryophyta</taxon>
        <taxon>Tracheophyta</taxon>
        <taxon>Spermatophyta</taxon>
        <taxon>Magnoliopsida</taxon>
        <taxon>Liliopsida</taxon>
        <taxon>Poales</taxon>
        <taxon>Poaceae</taxon>
        <taxon>PACMAD clade</taxon>
        <taxon>Panicoideae</taxon>
        <taxon>Panicodae</taxon>
        <taxon>Paniceae</taxon>
        <taxon>Anthephorinae</taxon>
        <taxon>Digitaria</taxon>
    </lineage>
</organism>
<gene>
    <name evidence="2" type="ORF">HU200_065560</name>
</gene>
<sequence length="91" mass="9191">MSRHRRQPSRALNLDFNVVADDEGPAAAKGDATSLDGSQQNTGAGGRGDAGAPPGKGHSSQTKPPPATPGSQPSANEAGNKSREDGTTGRR</sequence>
<proteinExistence type="predicted"/>
<accession>A0A834ZXS1</accession>
<feature type="compositionally biased region" description="Basic and acidic residues" evidence="1">
    <location>
        <begin position="80"/>
        <end position="91"/>
    </location>
</feature>
<keyword evidence="3" id="KW-1185">Reference proteome</keyword>
<dbReference type="OrthoDB" id="610440at2759"/>
<feature type="region of interest" description="Disordered" evidence="1">
    <location>
        <begin position="23"/>
        <end position="91"/>
    </location>
</feature>
<comment type="caution">
    <text evidence="2">The sequence shown here is derived from an EMBL/GenBank/DDBJ whole genome shotgun (WGS) entry which is preliminary data.</text>
</comment>
<dbReference type="AlphaFoldDB" id="A0A834ZXS1"/>
<dbReference type="EMBL" id="JACEFO010002881">
    <property type="protein sequence ID" value="KAF8646766.1"/>
    <property type="molecule type" value="Genomic_DNA"/>
</dbReference>
<dbReference type="Proteomes" id="UP000636709">
    <property type="component" value="Unassembled WGS sequence"/>
</dbReference>
<dbReference type="Gramene" id="Dexi5A01G0039110.1">
    <property type="protein sequence ID" value="Dexi5A01G0039110.1:cds"/>
    <property type="gene ID" value="Dexi5A01G0039110"/>
</dbReference>
<evidence type="ECO:0000256" key="1">
    <source>
        <dbReference type="SAM" id="MobiDB-lite"/>
    </source>
</evidence>
<protein>
    <submittedName>
        <fullName evidence="2">Uncharacterized protein</fullName>
    </submittedName>
</protein>
<evidence type="ECO:0000313" key="2">
    <source>
        <dbReference type="EMBL" id="KAF8646766.1"/>
    </source>
</evidence>
<evidence type="ECO:0000313" key="3">
    <source>
        <dbReference type="Proteomes" id="UP000636709"/>
    </source>
</evidence>
<feature type="compositionally biased region" description="Polar residues" evidence="1">
    <location>
        <begin position="69"/>
        <end position="79"/>
    </location>
</feature>
<reference evidence="2" key="1">
    <citation type="submission" date="2020-07" db="EMBL/GenBank/DDBJ databases">
        <title>Genome sequence and genetic diversity analysis of an under-domesticated orphan crop, white fonio (Digitaria exilis).</title>
        <authorList>
            <person name="Bennetzen J.L."/>
            <person name="Chen S."/>
            <person name="Ma X."/>
            <person name="Wang X."/>
            <person name="Yssel A.E.J."/>
            <person name="Chaluvadi S.R."/>
            <person name="Johnson M."/>
            <person name="Gangashetty P."/>
            <person name="Hamidou F."/>
            <person name="Sanogo M.D."/>
            <person name="Zwaenepoel A."/>
            <person name="Wallace J."/>
            <person name="Van De Peer Y."/>
            <person name="Van Deynze A."/>
        </authorList>
    </citation>
    <scope>NUCLEOTIDE SEQUENCE</scope>
    <source>
        <tissue evidence="2">Leaves</tissue>
    </source>
</reference>
<name>A0A834ZXS1_9POAL</name>